<evidence type="ECO:0000313" key="5">
    <source>
        <dbReference type="Proteomes" id="UP001642464"/>
    </source>
</evidence>
<keyword evidence="2" id="KW-1133">Transmembrane helix</keyword>
<keyword evidence="1" id="KW-0863">Zinc-finger</keyword>
<keyword evidence="2" id="KW-0812">Transmembrane</keyword>
<dbReference type="Proteomes" id="UP001642464">
    <property type="component" value="Unassembled WGS sequence"/>
</dbReference>
<protein>
    <submittedName>
        <fullName evidence="4">E3 ubiquitin-protein ligase RDUF2 (RING and DUF1117 domain-containing protein 2) (AtRDUF2) (RING-type E3 ubiquitin transferase RDUF2)</fullName>
    </submittedName>
</protein>
<dbReference type="PANTHER" id="PTHR22765">
    <property type="entry name" value="RING FINGER AND PROTEASE ASSOCIATED DOMAIN-CONTAINING"/>
    <property type="match status" value="1"/>
</dbReference>
<dbReference type="EMBL" id="CAXAMM010022013">
    <property type="protein sequence ID" value="CAK9051020.1"/>
    <property type="molecule type" value="Genomic_DNA"/>
</dbReference>
<dbReference type="InterPro" id="IPR051826">
    <property type="entry name" value="E3_ubiquitin-ligase_domain"/>
</dbReference>
<dbReference type="Gene3D" id="3.30.40.10">
    <property type="entry name" value="Zinc/RING finger domain, C3HC4 (zinc finger)"/>
    <property type="match status" value="1"/>
</dbReference>
<feature type="transmembrane region" description="Helical" evidence="2">
    <location>
        <begin position="6"/>
        <end position="31"/>
    </location>
</feature>
<reference evidence="4 5" key="1">
    <citation type="submission" date="2024-02" db="EMBL/GenBank/DDBJ databases">
        <authorList>
            <person name="Chen Y."/>
            <person name="Shah S."/>
            <person name="Dougan E. K."/>
            <person name="Thang M."/>
            <person name="Chan C."/>
        </authorList>
    </citation>
    <scope>NUCLEOTIDE SEQUENCE [LARGE SCALE GENOMIC DNA]</scope>
</reference>
<dbReference type="InterPro" id="IPR013083">
    <property type="entry name" value="Znf_RING/FYVE/PHD"/>
</dbReference>
<evidence type="ECO:0000313" key="4">
    <source>
        <dbReference type="EMBL" id="CAK9051020.1"/>
    </source>
</evidence>
<feature type="domain" description="RING-type" evidence="3">
    <location>
        <begin position="73"/>
        <end position="123"/>
    </location>
</feature>
<organism evidence="4 5">
    <name type="scientific">Durusdinium trenchii</name>
    <dbReference type="NCBI Taxonomy" id="1381693"/>
    <lineage>
        <taxon>Eukaryota</taxon>
        <taxon>Sar</taxon>
        <taxon>Alveolata</taxon>
        <taxon>Dinophyceae</taxon>
        <taxon>Suessiales</taxon>
        <taxon>Symbiodiniaceae</taxon>
        <taxon>Durusdinium</taxon>
    </lineage>
</organism>
<dbReference type="GO" id="GO:0016740">
    <property type="term" value="F:transferase activity"/>
    <property type="evidence" value="ECO:0007669"/>
    <property type="project" value="UniProtKB-KW"/>
</dbReference>
<keyword evidence="1" id="KW-0862">Zinc</keyword>
<name>A0ABP0MLL7_9DINO</name>
<dbReference type="SUPFAM" id="SSF57850">
    <property type="entry name" value="RING/U-box"/>
    <property type="match status" value="1"/>
</dbReference>
<comment type="caution">
    <text evidence="4">The sequence shown here is derived from an EMBL/GenBank/DDBJ whole genome shotgun (WGS) entry which is preliminary data.</text>
</comment>
<evidence type="ECO:0000259" key="3">
    <source>
        <dbReference type="PROSITE" id="PS50089"/>
    </source>
</evidence>
<dbReference type="SMART" id="SM00184">
    <property type="entry name" value="RING"/>
    <property type="match status" value="1"/>
</dbReference>
<dbReference type="InterPro" id="IPR001841">
    <property type="entry name" value="Znf_RING"/>
</dbReference>
<accession>A0ABP0MLL7</accession>
<dbReference type="PANTHER" id="PTHR22765:SF434">
    <property type="entry name" value="GB|AAD18119.1-RELATED"/>
    <property type="match status" value="1"/>
</dbReference>
<keyword evidence="2" id="KW-0472">Membrane</keyword>
<keyword evidence="4" id="KW-0808">Transferase</keyword>
<evidence type="ECO:0000256" key="1">
    <source>
        <dbReference type="PROSITE-ProRule" id="PRU00175"/>
    </source>
</evidence>
<proteinExistence type="predicted"/>
<keyword evidence="1" id="KW-0479">Metal-binding</keyword>
<gene>
    <name evidence="4" type="ORF">SCF082_LOCUS28059</name>
</gene>
<dbReference type="PROSITE" id="PS50089">
    <property type="entry name" value="ZF_RING_2"/>
    <property type="match status" value="1"/>
</dbReference>
<dbReference type="Pfam" id="PF13639">
    <property type="entry name" value="zf-RING_2"/>
    <property type="match status" value="1"/>
</dbReference>
<sequence>MIDVDVWKGVVFILFGVLVLLAIALMGIAGFSGQRMHFPRPDIKTIKELVKRSIEKQIDLVDVADCPSPERTCAICLEELQGNEHVRQLPCQHCYHEECLVTWGASGYFGVSNTARLACPLCRKDHTIDVEV</sequence>
<evidence type="ECO:0000256" key="2">
    <source>
        <dbReference type="SAM" id="Phobius"/>
    </source>
</evidence>
<keyword evidence="5" id="KW-1185">Reference proteome</keyword>